<dbReference type="Gene3D" id="1.10.10.10">
    <property type="entry name" value="Winged helix-like DNA-binding domain superfamily/Winged helix DNA-binding domain"/>
    <property type="match status" value="1"/>
</dbReference>
<comment type="caution">
    <text evidence="6">The sequence shown here is derived from an EMBL/GenBank/DDBJ whole genome shotgun (WGS) entry which is preliminary data.</text>
</comment>
<evidence type="ECO:0000256" key="4">
    <source>
        <dbReference type="ARBA" id="ARBA00023163"/>
    </source>
</evidence>
<dbReference type="PANTHER" id="PTHR30126:SF98">
    <property type="entry name" value="HTH-TYPE TRANSCRIPTIONAL ACTIVATOR BAUR"/>
    <property type="match status" value="1"/>
</dbReference>
<dbReference type="InterPro" id="IPR036390">
    <property type="entry name" value="WH_DNA-bd_sf"/>
</dbReference>
<dbReference type="FunFam" id="1.10.10.10:FF:000001">
    <property type="entry name" value="LysR family transcriptional regulator"/>
    <property type="match status" value="1"/>
</dbReference>
<evidence type="ECO:0000256" key="1">
    <source>
        <dbReference type="ARBA" id="ARBA00009437"/>
    </source>
</evidence>
<dbReference type="Pfam" id="PF03466">
    <property type="entry name" value="LysR_substrate"/>
    <property type="match status" value="1"/>
</dbReference>
<sequence>MLNYNHLRYFWAVAKEGHLTRAAERLNVSQSALSAQIKKLEHQLGHALFERRGRGLVLSSAGQIAMAYCDTIFAHGEALQRRLKDGLEDSQPVLRVGAISTLSRNFQLGLLRPLLADGSHRIVIRSGSTAELLAALEAHVIDMVLVNQVPLRDSATRWTARVLDEQPVSLIGTPERVRGRTDYAELMTGEPLILPTGDSGHRNDIDLIAERLDHALTIAAEVDDMAMLRLLAREDAGLAVLPPIVVRDELASGQLVEACQLPGIVEKFSVITLKDRFTHPALEALLAA</sequence>
<evidence type="ECO:0000313" key="6">
    <source>
        <dbReference type="EMBL" id="NVE93282.1"/>
    </source>
</evidence>
<accession>A0A850HFL0</accession>
<dbReference type="GO" id="GO:0000976">
    <property type="term" value="F:transcription cis-regulatory region binding"/>
    <property type="evidence" value="ECO:0007669"/>
    <property type="project" value="TreeGrafter"/>
</dbReference>
<keyword evidence="3" id="KW-0238">DNA-binding</keyword>
<dbReference type="GO" id="GO:0003700">
    <property type="term" value="F:DNA-binding transcription factor activity"/>
    <property type="evidence" value="ECO:0007669"/>
    <property type="project" value="InterPro"/>
</dbReference>
<keyword evidence="7" id="KW-1185">Reference proteome</keyword>
<dbReference type="SUPFAM" id="SSF46785">
    <property type="entry name" value="Winged helix' DNA-binding domain"/>
    <property type="match status" value="1"/>
</dbReference>
<dbReference type="Proteomes" id="UP000546031">
    <property type="component" value="Unassembled WGS sequence"/>
</dbReference>
<dbReference type="InterPro" id="IPR005119">
    <property type="entry name" value="LysR_subst-bd"/>
</dbReference>
<proteinExistence type="inferred from homology"/>
<dbReference type="CDD" id="cd05466">
    <property type="entry name" value="PBP2_LTTR_substrate"/>
    <property type="match status" value="1"/>
</dbReference>
<evidence type="ECO:0000256" key="2">
    <source>
        <dbReference type="ARBA" id="ARBA00023015"/>
    </source>
</evidence>
<reference evidence="6 7" key="1">
    <citation type="submission" date="2020-06" db="EMBL/GenBank/DDBJ databases">
        <title>Altererythrobacter lutimaris sp. nov., a marine bacterium isolated from a tidal flat.</title>
        <authorList>
            <person name="Kim D."/>
            <person name="Yoo Y."/>
            <person name="Kim J.-J."/>
        </authorList>
    </citation>
    <scope>NUCLEOTIDE SEQUENCE [LARGE SCALE GENOMIC DNA]</scope>
    <source>
        <strain evidence="6 7">JGD-16</strain>
    </source>
</reference>
<evidence type="ECO:0000256" key="3">
    <source>
        <dbReference type="ARBA" id="ARBA00023125"/>
    </source>
</evidence>
<dbReference type="EMBL" id="JABWTA010000001">
    <property type="protein sequence ID" value="NVE93282.1"/>
    <property type="molecule type" value="Genomic_DNA"/>
</dbReference>
<organism evidence="6 7">
    <name type="scientific">Altererythrobacter lutimaris</name>
    <dbReference type="NCBI Taxonomy" id="2743979"/>
    <lineage>
        <taxon>Bacteria</taxon>
        <taxon>Pseudomonadati</taxon>
        <taxon>Pseudomonadota</taxon>
        <taxon>Alphaproteobacteria</taxon>
        <taxon>Sphingomonadales</taxon>
        <taxon>Erythrobacteraceae</taxon>
        <taxon>Altererythrobacter</taxon>
    </lineage>
</organism>
<dbReference type="Pfam" id="PF00126">
    <property type="entry name" value="HTH_1"/>
    <property type="match status" value="1"/>
</dbReference>
<dbReference type="InterPro" id="IPR000847">
    <property type="entry name" value="LysR_HTH_N"/>
</dbReference>
<evidence type="ECO:0000313" key="7">
    <source>
        <dbReference type="Proteomes" id="UP000546031"/>
    </source>
</evidence>
<evidence type="ECO:0000259" key="5">
    <source>
        <dbReference type="PROSITE" id="PS50931"/>
    </source>
</evidence>
<dbReference type="InterPro" id="IPR036388">
    <property type="entry name" value="WH-like_DNA-bd_sf"/>
</dbReference>
<dbReference type="RefSeq" id="WP_176271661.1">
    <property type="nucleotide sequence ID" value="NZ_JABWTA010000001.1"/>
</dbReference>
<feature type="domain" description="HTH lysR-type" evidence="5">
    <location>
        <begin position="2"/>
        <end position="59"/>
    </location>
</feature>
<keyword evidence="4" id="KW-0804">Transcription</keyword>
<gene>
    <name evidence="6" type="ORF">HUO12_00055</name>
</gene>
<dbReference type="PROSITE" id="PS50931">
    <property type="entry name" value="HTH_LYSR"/>
    <property type="match status" value="1"/>
</dbReference>
<dbReference type="Gene3D" id="3.40.190.10">
    <property type="entry name" value="Periplasmic binding protein-like II"/>
    <property type="match status" value="2"/>
</dbReference>
<keyword evidence="2" id="KW-0805">Transcription regulation</keyword>
<comment type="similarity">
    <text evidence="1">Belongs to the LysR transcriptional regulatory family.</text>
</comment>
<dbReference type="PRINTS" id="PR00039">
    <property type="entry name" value="HTHLYSR"/>
</dbReference>
<protein>
    <submittedName>
        <fullName evidence="6">LysR family transcriptional regulator</fullName>
    </submittedName>
</protein>
<dbReference type="PANTHER" id="PTHR30126">
    <property type="entry name" value="HTH-TYPE TRANSCRIPTIONAL REGULATOR"/>
    <property type="match status" value="1"/>
</dbReference>
<dbReference type="SUPFAM" id="SSF53850">
    <property type="entry name" value="Periplasmic binding protein-like II"/>
    <property type="match status" value="1"/>
</dbReference>
<dbReference type="AlphaFoldDB" id="A0A850HFL0"/>
<name>A0A850HFL0_9SPHN</name>